<organism evidence="8 9">
    <name type="scientific">Rathayibacter iranicus</name>
    <dbReference type="NCBI Taxonomy" id="59737"/>
    <lineage>
        <taxon>Bacteria</taxon>
        <taxon>Bacillati</taxon>
        <taxon>Actinomycetota</taxon>
        <taxon>Actinomycetes</taxon>
        <taxon>Micrococcales</taxon>
        <taxon>Microbacteriaceae</taxon>
        <taxon>Rathayibacter</taxon>
    </lineage>
</organism>
<evidence type="ECO:0000313" key="8">
    <source>
        <dbReference type="EMBL" id="AZZ57373.1"/>
    </source>
</evidence>
<dbReference type="EC" id="4.4.1.13" evidence="2"/>
<dbReference type="GO" id="GO:0030170">
    <property type="term" value="F:pyridoxal phosphate binding"/>
    <property type="evidence" value="ECO:0007669"/>
    <property type="project" value="InterPro"/>
</dbReference>
<evidence type="ECO:0000256" key="5">
    <source>
        <dbReference type="ARBA" id="ARBA00037974"/>
    </source>
</evidence>
<dbReference type="InterPro" id="IPR015421">
    <property type="entry name" value="PyrdxlP-dep_Trfase_major"/>
</dbReference>
<feature type="compositionally biased region" description="Basic and acidic residues" evidence="6">
    <location>
        <begin position="44"/>
        <end position="54"/>
    </location>
</feature>
<gene>
    <name evidence="8" type="ORF">C7V51_07200</name>
</gene>
<dbReference type="InterPro" id="IPR004839">
    <property type="entry name" value="Aminotransferase_I/II_large"/>
</dbReference>
<protein>
    <recommendedName>
        <fullName evidence="2">cysteine-S-conjugate beta-lyase</fullName>
        <ecNumber evidence="2">4.4.1.13</ecNumber>
    </recommendedName>
</protein>
<dbReference type="Pfam" id="PF00155">
    <property type="entry name" value="Aminotran_1_2"/>
    <property type="match status" value="1"/>
</dbReference>
<dbReference type="PANTHER" id="PTHR43525">
    <property type="entry name" value="PROTEIN MALY"/>
    <property type="match status" value="1"/>
</dbReference>
<evidence type="ECO:0000256" key="4">
    <source>
        <dbReference type="ARBA" id="ARBA00023239"/>
    </source>
</evidence>
<dbReference type="CDD" id="cd00609">
    <property type="entry name" value="AAT_like"/>
    <property type="match status" value="1"/>
</dbReference>
<dbReference type="GO" id="GO:0047804">
    <property type="term" value="F:cysteine-S-conjugate beta-lyase activity"/>
    <property type="evidence" value="ECO:0007669"/>
    <property type="project" value="UniProtKB-EC"/>
</dbReference>
<feature type="region of interest" description="Disordered" evidence="6">
    <location>
        <begin position="1"/>
        <end position="70"/>
    </location>
</feature>
<feature type="compositionally biased region" description="Basic and acidic residues" evidence="6">
    <location>
        <begin position="14"/>
        <end position="24"/>
    </location>
</feature>
<evidence type="ECO:0000256" key="3">
    <source>
        <dbReference type="ARBA" id="ARBA00022898"/>
    </source>
</evidence>
<name>A0AAD1ENP4_9MICO</name>
<dbReference type="Proteomes" id="UP000283946">
    <property type="component" value="Chromosome"/>
</dbReference>
<dbReference type="Gene3D" id="3.90.1150.10">
    <property type="entry name" value="Aspartate Aminotransferase, domain 1"/>
    <property type="match status" value="1"/>
</dbReference>
<proteinExistence type="inferred from homology"/>
<evidence type="ECO:0000256" key="6">
    <source>
        <dbReference type="SAM" id="MobiDB-lite"/>
    </source>
</evidence>
<dbReference type="InterPro" id="IPR051798">
    <property type="entry name" value="Class-II_PLP-Dep_Aminotrans"/>
</dbReference>
<dbReference type="InterPro" id="IPR015422">
    <property type="entry name" value="PyrdxlP-dep_Trfase_small"/>
</dbReference>
<dbReference type="AlphaFoldDB" id="A0AAD1ENP4"/>
<dbReference type="PANTHER" id="PTHR43525:SF1">
    <property type="entry name" value="PROTEIN MALY"/>
    <property type="match status" value="1"/>
</dbReference>
<dbReference type="EMBL" id="CP028130">
    <property type="protein sequence ID" value="AZZ57373.1"/>
    <property type="molecule type" value="Genomic_DNA"/>
</dbReference>
<evidence type="ECO:0000259" key="7">
    <source>
        <dbReference type="Pfam" id="PF00155"/>
    </source>
</evidence>
<dbReference type="KEGG" id="ria:C7V51_07200"/>
<accession>A0AAD1ENP4</accession>
<reference evidence="8 9" key="1">
    <citation type="submission" date="2018-03" db="EMBL/GenBank/DDBJ databases">
        <title>Bacteriophage NCPPB3778 and a type I-E CRISPR drive the evolution of the US Biological Select Agent, Rathayibacter toxicus.</title>
        <authorList>
            <person name="Davis E.W.II."/>
            <person name="Tabima J.F."/>
            <person name="Weisberg A.J."/>
            <person name="Dantas Lopes L."/>
            <person name="Wiseman M.S."/>
            <person name="Wiseman M.S."/>
            <person name="Pupko T."/>
            <person name="Belcher M.S."/>
            <person name="Sechler A.J."/>
            <person name="Tancos M.A."/>
            <person name="Schroeder B.K."/>
            <person name="Murray T.D."/>
            <person name="Luster D.G."/>
            <person name="Schneider W.L."/>
            <person name="Rogers E."/>
            <person name="Andreote F.D."/>
            <person name="Grunwald N.J."/>
            <person name="Putnam M.L."/>
            <person name="Chang J.H."/>
        </authorList>
    </citation>
    <scope>NUCLEOTIDE SEQUENCE [LARGE SCALE GENOMIC DNA]</scope>
    <source>
        <strain evidence="8 9">NCCPB 2253</strain>
    </source>
</reference>
<dbReference type="SUPFAM" id="SSF53383">
    <property type="entry name" value="PLP-dependent transferases"/>
    <property type="match status" value="1"/>
</dbReference>
<feature type="domain" description="Aminotransferase class I/classII large" evidence="7">
    <location>
        <begin position="215"/>
        <end position="534"/>
    </location>
</feature>
<dbReference type="InterPro" id="IPR015424">
    <property type="entry name" value="PyrdxlP-dep_Trfase"/>
</dbReference>
<keyword evidence="4" id="KW-0456">Lyase</keyword>
<evidence type="ECO:0000313" key="9">
    <source>
        <dbReference type="Proteomes" id="UP000283946"/>
    </source>
</evidence>
<keyword evidence="3" id="KW-0663">Pyridoxal phosphate</keyword>
<dbReference type="Gene3D" id="3.40.640.10">
    <property type="entry name" value="Type I PLP-dependent aspartate aminotransferase-like (Major domain)"/>
    <property type="match status" value="1"/>
</dbReference>
<evidence type="ECO:0000256" key="1">
    <source>
        <dbReference type="ARBA" id="ARBA00001933"/>
    </source>
</evidence>
<comment type="cofactor">
    <cofactor evidence="1">
        <name>pyridoxal 5'-phosphate</name>
        <dbReference type="ChEBI" id="CHEBI:597326"/>
    </cofactor>
</comment>
<evidence type="ECO:0000256" key="2">
    <source>
        <dbReference type="ARBA" id="ARBA00012224"/>
    </source>
</evidence>
<comment type="similarity">
    <text evidence="5">Belongs to the class-II pyridoxal-phosphate-dependent aminotransferase family. MalY/PatB cystathionine beta-lyase subfamily.</text>
</comment>
<feature type="compositionally biased region" description="Basic residues" evidence="6">
    <location>
        <begin position="59"/>
        <end position="70"/>
    </location>
</feature>
<sequence length="571" mass="63557">MDWTRHPFRSGSYRRNERGEPRSADRKRRACTRVQGNAQRRRHSDSGRRTRVSGDQRTLGRRPRLRRHRPAARRCFLLSFPSAPLTAGHSESRLRRASRPIDRSGRALLPRTRVGSTDPWNQIRSGGWIRDTPDHRDRERYGRTRVGSPIGACLMSPVIRQGQERPLLRFRPARLKASEFEHGVLGAGSAELDYAPAQEISERLGSIVRRGQLGYALPEDLVELKHAAASWHRRTLSWAPQPEDFIAAPDIASAFAYFLLTMASADSRVLVPNPGYPKLKRVASALGFETLNYSVDRIQGGYAYSLSDIETHLRENRGCVVVLLHPHIPTGHLASKAELEKLATVVDKYRATVFSDEVHAPLWLEDEPHLPYAASSNLARQHTTTAVSTSKTWGVSGARVTQLIVPTDRRARHEQEKARRVLLEGAVTALGVQASIVAYDQGGPWLEALRARLRANRELVDRFVDQSSVIGDYVPPRSSFVAWMELAVNTSHESAAQLLLRRSRLGVLGAADFDSPRAGFFRLNFGSAPDVVERCLSLIADAGSEEDPQCEQTGISGCALDIDGSAHVKQQ</sequence>